<evidence type="ECO:0000313" key="1">
    <source>
        <dbReference type="EMBL" id="NEW75445.1"/>
    </source>
</evidence>
<keyword evidence="2" id="KW-1185">Reference proteome</keyword>
<dbReference type="AlphaFoldDB" id="A0A6G4AQ29"/>
<dbReference type="Proteomes" id="UP000476310">
    <property type="component" value="Unassembled WGS sequence"/>
</dbReference>
<evidence type="ECO:0000313" key="2">
    <source>
        <dbReference type="Proteomes" id="UP000476310"/>
    </source>
</evidence>
<dbReference type="RefSeq" id="WP_164433812.1">
    <property type="nucleotide sequence ID" value="NZ_JAAIKT010000060.1"/>
</dbReference>
<sequence length="192" mass="20230">MDKIEDLAVAVAVAVLTWWLTNLSRKRADHEAEKSALQIQADALVVAVADVRGAAASARILYEGWPERARSGLLAALACAGAAARTRVAGGPDRLAFVAGLGAAAHLLGADRRASKQHAATVQGPMLRLATAAAPLVRHPDEGVATAADDLLAAASRVEDATRLDAALDRFGREVSRALQPRRTRLRLRPRA</sequence>
<protein>
    <submittedName>
        <fullName evidence="1">Uncharacterized protein</fullName>
    </submittedName>
</protein>
<name>A0A6G4AQ29_9ACTN</name>
<gene>
    <name evidence="1" type="ORF">G4H13_35120</name>
</gene>
<proteinExistence type="predicted"/>
<dbReference type="EMBL" id="JAAIKT010000060">
    <property type="protein sequence ID" value="NEW75445.1"/>
    <property type="molecule type" value="Genomic_DNA"/>
</dbReference>
<comment type="caution">
    <text evidence="1">The sequence shown here is derived from an EMBL/GenBank/DDBJ whole genome shotgun (WGS) entry which is preliminary data.</text>
</comment>
<accession>A0A6G4AQ29</accession>
<reference evidence="1" key="1">
    <citation type="submission" date="2020-02" db="EMBL/GenBank/DDBJ databases">
        <title>A new Streptomyces sp. for controlling soil-borne diseases.</title>
        <authorList>
            <person name="Li X."/>
            <person name="Tian Y."/>
            <person name="Gao K."/>
        </authorList>
    </citation>
    <scope>NUCLEOTIDE SEQUENCE [LARGE SCALE GENOMIC DNA]</scope>
    <source>
        <strain evidence="1">0250</strain>
    </source>
</reference>
<organism evidence="1 2">
    <name type="scientific">Streptomyces rhizosphaericus</name>
    <dbReference type="NCBI Taxonomy" id="114699"/>
    <lineage>
        <taxon>Bacteria</taxon>
        <taxon>Bacillati</taxon>
        <taxon>Actinomycetota</taxon>
        <taxon>Actinomycetes</taxon>
        <taxon>Kitasatosporales</taxon>
        <taxon>Streptomycetaceae</taxon>
        <taxon>Streptomyces</taxon>
        <taxon>Streptomyces violaceusniger group</taxon>
    </lineage>
</organism>